<dbReference type="RefSeq" id="WP_349228890.1">
    <property type="nucleotide sequence ID" value="NZ_JBBMFJ010000008.1"/>
</dbReference>
<dbReference type="Proteomes" id="UP001437460">
    <property type="component" value="Unassembled WGS sequence"/>
</dbReference>
<gene>
    <name evidence="1" type="ORF">WMO41_05450</name>
</gene>
<organism evidence="1 2">
    <name type="scientific">Ventrimonas faecis</name>
    <dbReference type="NCBI Taxonomy" id="3133170"/>
    <lineage>
        <taxon>Bacteria</taxon>
        <taxon>Bacillati</taxon>
        <taxon>Bacillota</taxon>
        <taxon>Clostridia</taxon>
        <taxon>Lachnospirales</taxon>
        <taxon>Lachnospiraceae</taxon>
        <taxon>Ventrimonas</taxon>
    </lineage>
</organism>
<dbReference type="Pfam" id="PF13151">
    <property type="entry name" value="DUF3990"/>
    <property type="match status" value="1"/>
</dbReference>
<accession>A0ABV1HJX7</accession>
<evidence type="ECO:0000313" key="2">
    <source>
        <dbReference type="Proteomes" id="UP001437460"/>
    </source>
</evidence>
<dbReference type="SUPFAM" id="SSF56399">
    <property type="entry name" value="ADP-ribosylation"/>
    <property type="match status" value="1"/>
</dbReference>
<dbReference type="EMBL" id="JBBMFJ010000008">
    <property type="protein sequence ID" value="MEQ2562608.1"/>
    <property type="molecule type" value="Genomic_DNA"/>
</dbReference>
<proteinExistence type="predicted"/>
<reference evidence="1 2" key="1">
    <citation type="submission" date="2024-03" db="EMBL/GenBank/DDBJ databases">
        <title>Human intestinal bacterial collection.</title>
        <authorList>
            <person name="Pauvert C."/>
            <person name="Hitch T.C.A."/>
            <person name="Clavel T."/>
        </authorList>
    </citation>
    <scope>NUCLEOTIDE SEQUENCE [LARGE SCALE GENOMIC DNA]</scope>
    <source>
        <strain evidence="1 2">CLA-AP-H27</strain>
    </source>
</reference>
<name>A0ABV1HJX7_9FIRM</name>
<keyword evidence="2" id="KW-1185">Reference proteome</keyword>
<evidence type="ECO:0000313" key="1">
    <source>
        <dbReference type="EMBL" id="MEQ2562608.1"/>
    </source>
</evidence>
<dbReference type="InterPro" id="IPR025051">
    <property type="entry name" value="DUF3990"/>
</dbReference>
<sequence length="225" mass="26461">MKKILYHGSDHIITNPEYGHGSYANDYGRGFYCTENIELAKEWACTRNADGYANCYELELGGLKVLNLNQGEYSILNWLALLTRYRSYWQQRSIAEKAKEYLQEYFLIDISGYDIIIGYRADDSYFSFAQDFVMGTISLKQLEHAMRLGKLGEQVVLKSQKVFSQLCFLDYEAAYAEEYYQKKIQRDKAARRQYRETKGEEARVTDLYMIDIMREGMKNHDPRLR</sequence>
<protein>
    <submittedName>
        <fullName evidence="1">DUF3990 domain-containing protein</fullName>
    </submittedName>
</protein>
<comment type="caution">
    <text evidence="1">The sequence shown here is derived from an EMBL/GenBank/DDBJ whole genome shotgun (WGS) entry which is preliminary data.</text>
</comment>